<dbReference type="CDD" id="cd15203">
    <property type="entry name" value="7tmA_NPYR-like"/>
    <property type="match status" value="1"/>
</dbReference>
<gene>
    <name evidence="11" type="primary">npyr-9</name>
</gene>
<dbReference type="GO" id="GO:0043005">
    <property type="term" value="C:neuron projection"/>
    <property type="evidence" value="ECO:0007669"/>
    <property type="project" value="TreeGrafter"/>
</dbReference>
<evidence type="ECO:0000256" key="2">
    <source>
        <dbReference type="ARBA" id="ARBA00010663"/>
    </source>
</evidence>
<dbReference type="PROSITE" id="PS50262">
    <property type="entry name" value="G_PROTEIN_RECEP_F1_2"/>
    <property type="match status" value="1"/>
</dbReference>
<accession>A0A193KUS3</accession>
<dbReference type="InterPro" id="IPR000276">
    <property type="entry name" value="GPCR_Rhodpsn"/>
</dbReference>
<feature type="domain" description="G-protein coupled receptors family 1 profile" evidence="10">
    <location>
        <begin position="44"/>
        <end position="309"/>
    </location>
</feature>
<dbReference type="GO" id="GO:0005886">
    <property type="term" value="C:plasma membrane"/>
    <property type="evidence" value="ECO:0007669"/>
    <property type="project" value="TreeGrafter"/>
</dbReference>
<dbReference type="PRINTS" id="PR01012">
    <property type="entry name" value="NRPEPTIDEYR"/>
</dbReference>
<proteinExistence type="evidence at transcript level"/>
<evidence type="ECO:0000256" key="6">
    <source>
        <dbReference type="ARBA" id="ARBA00023136"/>
    </source>
</evidence>
<feature type="transmembrane region" description="Helical" evidence="9">
    <location>
        <begin position="65"/>
        <end position="90"/>
    </location>
</feature>
<evidence type="ECO:0000313" key="11">
    <source>
        <dbReference type="EMBL" id="ANO39144.1"/>
    </source>
</evidence>
<comment type="similarity">
    <text evidence="2">Belongs to the G-protein coupled receptor 1 family.</text>
</comment>
<evidence type="ECO:0000256" key="3">
    <source>
        <dbReference type="ARBA" id="ARBA00022692"/>
    </source>
</evidence>
<keyword evidence="6 9" id="KW-0472">Membrane</keyword>
<dbReference type="InterPro" id="IPR017452">
    <property type="entry name" value="GPCR_Rhodpsn_7TM"/>
</dbReference>
<dbReference type="OrthoDB" id="9046662at2759"/>
<feature type="transmembrane region" description="Helical" evidence="9">
    <location>
        <begin position="29"/>
        <end position="53"/>
    </location>
</feature>
<keyword evidence="3 9" id="KW-0812">Transmembrane</keyword>
<evidence type="ECO:0000256" key="1">
    <source>
        <dbReference type="ARBA" id="ARBA00004141"/>
    </source>
</evidence>
<evidence type="ECO:0000259" key="10">
    <source>
        <dbReference type="PROSITE" id="PS50262"/>
    </source>
</evidence>
<reference evidence="11" key="1">
    <citation type="journal article" date="2016" name="PLoS Biol.">
        <title>GPCRs Direct Germline Development and Somatic Gonad Function in Planarians.</title>
        <authorList>
            <person name="Saberi A."/>
            <person name="Jamal A."/>
            <person name="Beets I."/>
            <person name="Schoofs L."/>
            <person name="Newmark P.A."/>
        </authorList>
    </citation>
    <scope>NUCLEOTIDE SEQUENCE</scope>
</reference>
<dbReference type="SMART" id="SM01381">
    <property type="entry name" value="7TM_GPCR_Srsx"/>
    <property type="match status" value="1"/>
</dbReference>
<feature type="transmembrane region" description="Helical" evidence="9">
    <location>
        <begin position="144"/>
        <end position="161"/>
    </location>
</feature>
<dbReference type="GO" id="GO:0042923">
    <property type="term" value="F:neuropeptide binding"/>
    <property type="evidence" value="ECO:0007669"/>
    <property type="project" value="TreeGrafter"/>
</dbReference>
<name>A0A193KUS3_SCHMD</name>
<evidence type="ECO:0000256" key="4">
    <source>
        <dbReference type="ARBA" id="ARBA00022989"/>
    </source>
</evidence>
<dbReference type="PANTHER" id="PTHR24235:SF29">
    <property type="entry name" value="GH23382P"/>
    <property type="match status" value="1"/>
</dbReference>
<feature type="transmembrane region" description="Helical" evidence="9">
    <location>
        <begin position="189"/>
        <end position="213"/>
    </location>
</feature>
<evidence type="ECO:0000256" key="5">
    <source>
        <dbReference type="ARBA" id="ARBA00023040"/>
    </source>
</evidence>
<dbReference type="PANTHER" id="PTHR24235">
    <property type="entry name" value="NEUROPEPTIDE Y RECEPTOR"/>
    <property type="match status" value="1"/>
</dbReference>
<sequence length="379" mass="44052">MAENQTQGIILLNTSKVLNSNTDLILKTFIISSYSMIFVLGLSGNALVIFVILRNKAMYTVTNFFITNLAASDILMCIVAVPFTPIALYLENWTLPELVCKLLPMTMAISVYVSTLTSLVISIDRYFVIVYPFKVRMKLSFCRFLLVLIWGLAILASFPLAKYHKKENDVLRNISTCHEKWPDNRWKGIYTVSSFIVQFVLPTIAISFCYFQISRTLQSRCNRKLSKKIKSLSRVLNDIKRKRKTNKMLIAMVVIFIVCWIPLNVLWIITDLIYSDEQSKLNTNLYFTTIFFICHLIAMCSALYNPFLYGWMNENFRQEFCSVFSCWRSRRALLIEQNSTFRKNSKKHPISDYHLSLIEANKKPHNKLLNEFSQFSDEN</sequence>
<dbReference type="AlphaFoldDB" id="A0A193KUS3"/>
<dbReference type="GO" id="GO:0004983">
    <property type="term" value="F:neuropeptide Y receptor activity"/>
    <property type="evidence" value="ECO:0007669"/>
    <property type="project" value="InterPro"/>
</dbReference>
<dbReference type="SUPFAM" id="SSF81321">
    <property type="entry name" value="Family A G protein-coupled receptor-like"/>
    <property type="match status" value="1"/>
</dbReference>
<dbReference type="InterPro" id="IPR000611">
    <property type="entry name" value="NPY_rcpt"/>
</dbReference>
<dbReference type="PRINTS" id="PR00237">
    <property type="entry name" value="GPCRRHODOPSN"/>
</dbReference>
<protein>
    <submittedName>
        <fullName evidence="11">NPYR-9</fullName>
    </submittedName>
</protein>
<comment type="subcellular location">
    <subcellularLocation>
        <location evidence="1">Membrane</location>
        <topology evidence="1">Multi-pass membrane protein</topology>
    </subcellularLocation>
</comment>
<keyword evidence="4 9" id="KW-1133">Transmembrane helix</keyword>
<keyword evidence="8" id="KW-0807">Transducer</keyword>
<evidence type="ECO:0000256" key="7">
    <source>
        <dbReference type="ARBA" id="ARBA00023170"/>
    </source>
</evidence>
<keyword evidence="5" id="KW-0297">G-protein coupled receptor</keyword>
<dbReference type="Gene3D" id="1.20.1070.10">
    <property type="entry name" value="Rhodopsin 7-helix transmembrane proteins"/>
    <property type="match status" value="1"/>
</dbReference>
<feature type="transmembrane region" description="Helical" evidence="9">
    <location>
        <begin position="102"/>
        <end position="123"/>
    </location>
</feature>
<evidence type="ECO:0000256" key="8">
    <source>
        <dbReference type="ARBA" id="ARBA00023224"/>
    </source>
</evidence>
<dbReference type="Pfam" id="PF00001">
    <property type="entry name" value="7tm_1"/>
    <property type="match status" value="1"/>
</dbReference>
<organism evidence="11">
    <name type="scientific">Schmidtea mediterranea</name>
    <name type="common">Freshwater planarian flatworm</name>
    <dbReference type="NCBI Taxonomy" id="79327"/>
    <lineage>
        <taxon>Eukaryota</taxon>
        <taxon>Metazoa</taxon>
        <taxon>Spiralia</taxon>
        <taxon>Lophotrochozoa</taxon>
        <taxon>Platyhelminthes</taxon>
        <taxon>Rhabditophora</taxon>
        <taxon>Seriata</taxon>
        <taxon>Tricladida</taxon>
        <taxon>Continenticola</taxon>
        <taxon>Geoplanoidea</taxon>
        <taxon>Dugesiidae</taxon>
        <taxon>Schmidtea</taxon>
    </lineage>
</organism>
<feature type="transmembrane region" description="Helical" evidence="9">
    <location>
        <begin position="249"/>
        <end position="270"/>
    </location>
</feature>
<dbReference type="EMBL" id="KX018983">
    <property type="protein sequence ID" value="ANO39144.1"/>
    <property type="molecule type" value="mRNA"/>
</dbReference>
<keyword evidence="7" id="KW-0675">Receptor</keyword>
<feature type="transmembrane region" description="Helical" evidence="9">
    <location>
        <begin position="285"/>
        <end position="307"/>
    </location>
</feature>
<evidence type="ECO:0000256" key="9">
    <source>
        <dbReference type="SAM" id="Phobius"/>
    </source>
</evidence>